<evidence type="ECO:0000256" key="1">
    <source>
        <dbReference type="SAM" id="MobiDB-lite"/>
    </source>
</evidence>
<organism evidence="2 3">
    <name type="scientific">Nannochloropsis gaditana</name>
    <dbReference type="NCBI Taxonomy" id="72520"/>
    <lineage>
        <taxon>Eukaryota</taxon>
        <taxon>Sar</taxon>
        <taxon>Stramenopiles</taxon>
        <taxon>Ochrophyta</taxon>
        <taxon>Eustigmatophyceae</taxon>
        <taxon>Eustigmatales</taxon>
        <taxon>Monodopsidaceae</taxon>
        <taxon>Nannochloropsis</taxon>
    </lineage>
</organism>
<gene>
    <name evidence="2" type="ORF">Naga_103212g1</name>
</gene>
<dbReference type="AlphaFoldDB" id="W7TFZ2"/>
<dbReference type="EMBL" id="AZIL01003791">
    <property type="protein sequence ID" value="EWM19909.1"/>
    <property type="molecule type" value="Genomic_DNA"/>
</dbReference>
<feature type="non-terminal residue" evidence="2">
    <location>
        <position position="140"/>
    </location>
</feature>
<protein>
    <submittedName>
        <fullName evidence="2">Uncharacterized protein</fullName>
    </submittedName>
</protein>
<name>W7TFZ2_9STRA</name>
<feature type="compositionally biased region" description="Low complexity" evidence="1">
    <location>
        <begin position="68"/>
        <end position="81"/>
    </location>
</feature>
<comment type="caution">
    <text evidence="2">The sequence shown here is derived from an EMBL/GenBank/DDBJ whole genome shotgun (WGS) entry which is preliminary data.</text>
</comment>
<evidence type="ECO:0000313" key="3">
    <source>
        <dbReference type="Proteomes" id="UP000019335"/>
    </source>
</evidence>
<evidence type="ECO:0000313" key="2">
    <source>
        <dbReference type="EMBL" id="EWM19909.1"/>
    </source>
</evidence>
<accession>W7TFZ2</accession>
<sequence>MKHGIPSLPPSLPPSLLPSLRLKLPSLLSVTWPLASFWPLPLLDCILPSLPPSLSPSLLPSLPPSEPPSLFFPDLSSSPHPKLQPPSRRSLSRRENSGSRGPLPGNAGRGGGRDGGREGEREGGREGGGEGGRSGFLHGT</sequence>
<keyword evidence="3" id="KW-1185">Reference proteome</keyword>
<proteinExistence type="predicted"/>
<dbReference type="Proteomes" id="UP000019335">
    <property type="component" value="Unassembled WGS sequence"/>
</dbReference>
<feature type="compositionally biased region" description="Basic and acidic residues" evidence="1">
    <location>
        <begin position="111"/>
        <end position="128"/>
    </location>
</feature>
<feature type="region of interest" description="Disordered" evidence="1">
    <location>
        <begin position="54"/>
        <end position="140"/>
    </location>
</feature>
<reference evidence="2 3" key="1">
    <citation type="journal article" date="2014" name="Mol. Plant">
        <title>Chromosome Scale Genome Assembly and Transcriptome Profiling of Nannochloropsis gaditana in Nitrogen Depletion.</title>
        <authorList>
            <person name="Corteggiani Carpinelli E."/>
            <person name="Telatin A."/>
            <person name="Vitulo N."/>
            <person name="Forcato C."/>
            <person name="D'Angelo M."/>
            <person name="Schiavon R."/>
            <person name="Vezzi A."/>
            <person name="Giacometti G.M."/>
            <person name="Morosinotto T."/>
            <person name="Valle G."/>
        </authorList>
    </citation>
    <scope>NUCLEOTIDE SEQUENCE [LARGE SCALE GENOMIC DNA]</scope>
    <source>
        <strain evidence="2 3">B-31</strain>
    </source>
</reference>